<protein>
    <submittedName>
        <fullName evidence="3">Uncharacterized protein</fullName>
    </submittedName>
</protein>
<keyword evidence="1" id="KW-0175">Coiled coil</keyword>
<sequence length="757" mass="85388">MQRSRQTHAEQPFSPVTPRRSRKKVRFSDPGPLLQHDNDKSTGLTPVLLRTSLDGINTMTRTPTHRARRQSTPTLRLSRSYDYLSSFDTASPEHIIQFTPFREILDLRTQRRIRRAGLSDEMNKYERERREKAKHKDALRKNDAELAALRKELNDLKKHRFDDDANTEAAQTASRAQVEHLEAQIRRLKDRLYLSAHNIDLEGVSKDGEDAVMINAGELDDDGHAMVSNSPASSFIDNLSSPASETPLVLARKHVDADTSTQVDILDNKQESEILALSRDLEAAKEEKRALFNACRALPHLNGSLGGSTFRLPSPPPDFLGQIVPILSSALSRASDAANALGSAKQRLLGLGFQGDSVDEIISEMRSHFRSARLDLERAAPGETANVGLEDGCATLGALVKRIKLLIESMGKERGLYYGSLGREKALRGQFDALLVRYDEALEKIRDLEQETLISSNNMLHTTVKMEELERSRDEQTIEINRLNEALSRYHDEAKRLEALVTGLEAESAACKEKHSKEISDLNSKIASEVNIRHVAESIVAERETRIHELEEIVQDNRIKICDMTAHIEAIEIEYQLALESQQRKAAERQDYHDQEMGFMNVRISELTTSLEAAKSEVGKLCRQNSGLEQQLQLEIKAKNDLMHEWIATQTRAFVSTRKAIHAEQHSAKIREENNKELLSDNFQSDIRSEPITPVSMTRYVDVEIGRGKDRQQVNSGIEFLMEGDLIDDDDDDYVNRQIQNSLNSDIELPSSDPVNL</sequence>
<feature type="coiled-coil region" evidence="1">
    <location>
        <begin position="267"/>
        <end position="294"/>
    </location>
</feature>
<organism evidence="3 4">
    <name type="scientific">Monascus purpureus</name>
    <name type="common">Red mold</name>
    <name type="synonym">Monascus anka</name>
    <dbReference type="NCBI Taxonomy" id="5098"/>
    <lineage>
        <taxon>Eukaryota</taxon>
        <taxon>Fungi</taxon>
        <taxon>Dikarya</taxon>
        <taxon>Ascomycota</taxon>
        <taxon>Pezizomycotina</taxon>
        <taxon>Eurotiomycetes</taxon>
        <taxon>Eurotiomycetidae</taxon>
        <taxon>Eurotiales</taxon>
        <taxon>Aspergillaceae</taxon>
        <taxon>Monascus</taxon>
    </lineage>
</organism>
<comment type="caution">
    <text evidence="3">The sequence shown here is derived from an EMBL/GenBank/DDBJ whole genome shotgun (WGS) entry which is preliminary data.</text>
</comment>
<dbReference type="Proteomes" id="UP000319663">
    <property type="component" value="Unassembled WGS sequence"/>
</dbReference>
<feature type="region of interest" description="Disordered" evidence="2">
    <location>
        <begin position="1"/>
        <end position="45"/>
    </location>
</feature>
<evidence type="ECO:0000256" key="2">
    <source>
        <dbReference type="SAM" id="MobiDB-lite"/>
    </source>
</evidence>
<dbReference type="EMBL" id="VIFY01000011">
    <property type="protein sequence ID" value="TQB76247.1"/>
    <property type="molecule type" value="Genomic_DNA"/>
</dbReference>
<name>A0A507R4I2_MONPU</name>
<dbReference type="AlphaFoldDB" id="A0A507R4I2"/>
<evidence type="ECO:0000313" key="3">
    <source>
        <dbReference type="EMBL" id="TQB76247.1"/>
    </source>
</evidence>
<reference evidence="3 4" key="1">
    <citation type="submission" date="2019-06" db="EMBL/GenBank/DDBJ databases">
        <title>Wine fermentation using esterase from Monascus purpureus.</title>
        <authorList>
            <person name="Geng C."/>
            <person name="Zhang Y."/>
        </authorList>
    </citation>
    <scope>NUCLEOTIDE SEQUENCE [LARGE SCALE GENOMIC DNA]</scope>
    <source>
        <strain evidence="3">HQ1</strain>
    </source>
</reference>
<evidence type="ECO:0000256" key="1">
    <source>
        <dbReference type="SAM" id="Coils"/>
    </source>
</evidence>
<keyword evidence="4" id="KW-1185">Reference proteome</keyword>
<evidence type="ECO:0000313" key="4">
    <source>
        <dbReference type="Proteomes" id="UP000319663"/>
    </source>
</evidence>
<proteinExistence type="predicted"/>
<feature type="coiled-coil region" evidence="1">
    <location>
        <begin position="115"/>
        <end position="191"/>
    </location>
</feature>
<feature type="coiled-coil region" evidence="1">
    <location>
        <begin position="431"/>
        <end position="514"/>
    </location>
</feature>
<gene>
    <name evidence="3" type="ORF">MPDQ_000554</name>
</gene>
<accession>A0A507R4I2</accession>
<dbReference type="STRING" id="5098.A0A507R4I2"/>